<evidence type="ECO:0000313" key="3">
    <source>
        <dbReference type="Proteomes" id="UP001201629"/>
    </source>
</evidence>
<reference evidence="2 3" key="1">
    <citation type="submission" date="2022-01" db="EMBL/GenBank/DDBJ databases">
        <authorList>
            <person name="Riesco R."/>
            <person name="Trujillo M.E."/>
        </authorList>
    </citation>
    <scope>NUCLEOTIDE SEQUENCE [LARGE SCALE GENOMIC DNA]</scope>
    <source>
        <strain evidence="2 3">NIE79</strain>
    </source>
</reference>
<name>A0ABS9MZD8_9ACTN</name>
<sequence length="407" mass="44203">MEIEEPGLTEQIQDHVRRQVALAELPAAAIVAATIEYLHGEANPAEVEAHAWPVVTEELSAHLAAQAQWPEVTDSDRLTAAFRTLSATGLVARENFACCQNCGVAEIGDEVPRGRTARGYAFYHQQDAERGVDGSGVYLTWGLFGQPATVDVGEEIAAALRAEGLTVHWDGHTGTRIRVSLSWQRRRIGRLAALPASVDDDIDIDVALLDQWTGLDAPTEGLSSAARLAGLHLPWLPAGVRIRVAHEDAAVVVRREGDTLVGTYPEQGGRELTVGRYYGMELIRRLAGGSVHAVTQPAPPDFLEATYQHRDGTQKDVPLDAAEACLLLRSMRPLSRDFLTAFGRSGGCVQVAWERDGLWLEELDTARATSTGRIATVPEAERMLTALATQDRVAIDELGGDLVTKRW</sequence>
<keyword evidence="3" id="KW-1185">Reference proteome</keyword>
<organism evidence="2 3">
    <name type="scientific">Micromonospora trifolii</name>
    <dbReference type="NCBI Taxonomy" id="2911208"/>
    <lineage>
        <taxon>Bacteria</taxon>
        <taxon>Bacillati</taxon>
        <taxon>Actinomycetota</taxon>
        <taxon>Actinomycetes</taxon>
        <taxon>Micromonosporales</taxon>
        <taxon>Micromonosporaceae</taxon>
        <taxon>Micromonospora</taxon>
    </lineage>
</organism>
<evidence type="ECO:0000259" key="1">
    <source>
        <dbReference type="Pfam" id="PF21831"/>
    </source>
</evidence>
<gene>
    <name evidence="2" type="ORF">NIE79_000855</name>
</gene>
<accession>A0ABS9MZD8</accession>
<dbReference type="InterPro" id="IPR054186">
    <property type="entry name" value="DUF6891"/>
</dbReference>
<dbReference type="Proteomes" id="UP001201629">
    <property type="component" value="Unassembled WGS sequence"/>
</dbReference>
<comment type="caution">
    <text evidence="2">The sequence shown here is derived from an EMBL/GenBank/DDBJ whole genome shotgun (WGS) entry which is preliminary data.</text>
</comment>
<dbReference type="Pfam" id="PF21831">
    <property type="entry name" value="DUF6891"/>
    <property type="match status" value="1"/>
</dbReference>
<evidence type="ECO:0000313" key="2">
    <source>
        <dbReference type="EMBL" id="MCG5443064.1"/>
    </source>
</evidence>
<protein>
    <recommendedName>
        <fullName evidence="1">DUF6891 domain-containing protein</fullName>
    </recommendedName>
</protein>
<proteinExistence type="predicted"/>
<feature type="domain" description="DUF6891" evidence="1">
    <location>
        <begin position="9"/>
        <end position="187"/>
    </location>
</feature>
<dbReference type="RefSeq" id="WP_238678307.1">
    <property type="nucleotide sequence ID" value="NZ_JAKKFD010000015.1"/>
</dbReference>
<dbReference type="EMBL" id="JAKKFD010000015">
    <property type="protein sequence ID" value="MCG5443064.1"/>
    <property type="molecule type" value="Genomic_DNA"/>
</dbReference>